<evidence type="ECO:0000256" key="12">
    <source>
        <dbReference type="ARBA" id="ARBA00023014"/>
    </source>
</evidence>
<evidence type="ECO:0000256" key="8">
    <source>
        <dbReference type="ARBA" id="ARBA00022723"/>
    </source>
</evidence>
<evidence type="ECO:0000256" key="9">
    <source>
        <dbReference type="ARBA" id="ARBA00022763"/>
    </source>
</evidence>
<dbReference type="InterPro" id="IPR015797">
    <property type="entry name" value="NUDIX_hydrolase-like_dom_sf"/>
</dbReference>
<keyword evidence="9" id="KW-0227">DNA damage</keyword>
<dbReference type="InterPro" id="IPR023170">
    <property type="entry name" value="HhH_base_excis_C"/>
</dbReference>
<proteinExistence type="inferred from homology"/>
<organism evidence="16 17">
    <name type="scientific">Methylacidiphilum caldifontis</name>
    <dbReference type="NCBI Taxonomy" id="2795386"/>
    <lineage>
        <taxon>Bacteria</taxon>
        <taxon>Pseudomonadati</taxon>
        <taxon>Verrucomicrobiota</taxon>
        <taxon>Methylacidiphilae</taxon>
        <taxon>Methylacidiphilales</taxon>
        <taxon>Methylacidiphilaceae</taxon>
        <taxon>Methylacidiphilum (ex Ratnadevi et al. 2023)</taxon>
    </lineage>
</organism>
<evidence type="ECO:0000259" key="15">
    <source>
        <dbReference type="SMART" id="SM00478"/>
    </source>
</evidence>
<dbReference type="Pfam" id="PF00730">
    <property type="entry name" value="HhH-GPD"/>
    <property type="match status" value="1"/>
</dbReference>
<evidence type="ECO:0000256" key="5">
    <source>
        <dbReference type="ARBA" id="ARBA00012045"/>
    </source>
</evidence>
<dbReference type="GO" id="GO:0032357">
    <property type="term" value="F:oxidized purine DNA binding"/>
    <property type="evidence" value="ECO:0007669"/>
    <property type="project" value="TreeGrafter"/>
</dbReference>
<dbReference type="Pfam" id="PF00633">
    <property type="entry name" value="HHH"/>
    <property type="match status" value="1"/>
</dbReference>
<dbReference type="AlphaFoldDB" id="A0A4Y8PH20"/>
<keyword evidence="7" id="KW-0004">4Fe-4S</keyword>
<dbReference type="InterPro" id="IPR004036">
    <property type="entry name" value="Endonuclease-III-like_CS2"/>
</dbReference>
<gene>
    <name evidence="16" type="ORF">A7Q10_04380</name>
</gene>
<keyword evidence="12" id="KW-0411">Iron-sulfur</keyword>
<keyword evidence="8" id="KW-0479">Metal-binding</keyword>
<dbReference type="PROSITE" id="PS01155">
    <property type="entry name" value="ENDONUCLEASE_III_2"/>
    <property type="match status" value="1"/>
</dbReference>
<dbReference type="EMBL" id="LXQC01000068">
    <property type="protein sequence ID" value="TFE71540.1"/>
    <property type="molecule type" value="Genomic_DNA"/>
</dbReference>
<evidence type="ECO:0000256" key="10">
    <source>
        <dbReference type="ARBA" id="ARBA00022801"/>
    </source>
</evidence>
<dbReference type="PANTHER" id="PTHR42944:SF1">
    <property type="entry name" value="ADENINE DNA GLYCOSYLASE"/>
    <property type="match status" value="1"/>
</dbReference>
<protein>
    <recommendedName>
        <fullName evidence="6">Adenine DNA glycosylase</fullName>
        <ecNumber evidence="5">3.2.2.31</ecNumber>
    </recommendedName>
</protein>
<feature type="domain" description="HhH-GPD" evidence="15">
    <location>
        <begin position="54"/>
        <end position="206"/>
    </location>
</feature>
<evidence type="ECO:0000313" key="16">
    <source>
        <dbReference type="EMBL" id="TFE71540.1"/>
    </source>
</evidence>
<dbReference type="EC" id="3.2.2.31" evidence="5"/>
<dbReference type="PANTHER" id="PTHR42944">
    <property type="entry name" value="ADENINE DNA GLYCOSYLASE"/>
    <property type="match status" value="1"/>
</dbReference>
<reference evidence="16 17" key="1">
    <citation type="submission" date="2016-05" db="EMBL/GenBank/DDBJ databases">
        <title>Diversity and Homogeneity among Thermoacidophilic Verrucomicrobia Methanotrophs Linked with Geographical Origin.</title>
        <authorList>
            <person name="Erikstad H.-A."/>
            <person name="Smestad N.B."/>
            <person name="Ceballos R.M."/>
            <person name="Birkeland N.-K."/>
        </authorList>
    </citation>
    <scope>NUCLEOTIDE SEQUENCE [LARGE SCALE GENOMIC DNA]</scope>
    <source>
        <strain evidence="16 17">Phi</strain>
    </source>
</reference>
<dbReference type="CDD" id="cd00056">
    <property type="entry name" value="ENDO3c"/>
    <property type="match status" value="1"/>
</dbReference>
<dbReference type="GO" id="GO:0034039">
    <property type="term" value="F:8-oxo-7,8-dihydroguanine DNA N-glycosylase activity"/>
    <property type="evidence" value="ECO:0007669"/>
    <property type="project" value="TreeGrafter"/>
</dbReference>
<dbReference type="GO" id="GO:0051539">
    <property type="term" value="F:4 iron, 4 sulfur cluster binding"/>
    <property type="evidence" value="ECO:0007669"/>
    <property type="project" value="UniProtKB-KW"/>
</dbReference>
<evidence type="ECO:0000313" key="17">
    <source>
        <dbReference type="Proteomes" id="UP000297713"/>
    </source>
</evidence>
<comment type="caution">
    <text evidence="16">The sequence shown here is derived from an EMBL/GenBank/DDBJ whole genome shotgun (WGS) entry which is preliminary data.</text>
</comment>
<evidence type="ECO:0000256" key="13">
    <source>
        <dbReference type="ARBA" id="ARBA00023204"/>
    </source>
</evidence>
<dbReference type="GO" id="GO:0035485">
    <property type="term" value="F:adenine/guanine mispair binding"/>
    <property type="evidence" value="ECO:0007669"/>
    <property type="project" value="TreeGrafter"/>
</dbReference>
<evidence type="ECO:0000256" key="3">
    <source>
        <dbReference type="ARBA" id="ARBA00002933"/>
    </source>
</evidence>
<comment type="catalytic activity">
    <reaction evidence="1">
        <text>Hydrolyzes free adenine bases from 7,8-dihydro-8-oxoguanine:adenine mismatched double-stranded DNA, leaving an apurinic site.</text>
        <dbReference type="EC" id="3.2.2.31"/>
    </reaction>
</comment>
<evidence type="ECO:0000256" key="6">
    <source>
        <dbReference type="ARBA" id="ARBA00022023"/>
    </source>
</evidence>
<keyword evidence="14" id="KW-0326">Glycosidase</keyword>
<evidence type="ECO:0000256" key="4">
    <source>
        <dbReference type="ARBA" id="ARBA00008343"/>
    </source>
</evidence>
<comment type="cofactor">
    <cofactor evidence="2">
        <name>[4Fe-4S] cluster</name>
        <dbReference type="ChEBI" id="CHEBI:49883"/>
    </cofactor>
</comment>
<keyword evidence="10" id="KW-0378">Hydrolase</keyword>
<dbReference type="GO" id="GO:0046872">
    <property type="term" value="F:metal ion binding"/>
    <property type="evidence" value="ECO:0007669"/>
    <property type="project" value="UniProtKB-KW"/>
</dbReference>
<dbReference type="InterPro" id="IPR003265">
    <property type="entry name" value="HhH-GPD_domain"/>
</dbReference>
<dbReference type="SUPFAM" id="SSF48150">
    <property type="entry name" value="DNA-glycosylase"/>
    <property type="match status" value="1"/>
</dbReference>
<dbReference type="Proteomes" id="UP000297713">
    <property type="component" value="Unassembled WGS sequence"/>
</dbReference>
<comment type="function">
    <text evidence="3">Adenine glycosylase active on G-A mispairs. MutY also corrects error-prone DNA synthesis past GO lesions which are due to the oxidatively damaged form of guanine: 7,8-dihydro-8-oxoguanine (8-oxo-dGTP).</text>
</comment>
<dbReference type="InterPro" id="IPR000445">
    <property type="entry name" value="HhH_motif"/>
</dbReference>
<dbReference type="FunFam" id="1.10.340.30:FF:000002">
    <property type="entry name" value="Adenine DNA glycosylase"/>
    <property type="match status" value="1"/>
</dbReference>
<evidence type="ECO:0000256" key="1">
    <source>
        <dbReference type="ARBA" id="ARBA00000843"/>
    </source>
</evidence>
<evidence type="ECO:0000256" key="2">
    <source>
        <dbReference type="ARBA" id="ARBA00001966"/>
    </source>
</evidence>
<dbReference type="Gene3D" id="1.10.340.30">
    <property type="entry name" value="Hypothetical protein, domain 2"/>
    <property type="match status" value="1"/>
</dbReference>
<dbReference type="GO" id="GO:0006284">
    <property type="term" value="P:base-excision repair"/>
    <property type="evidence" value="ECO:0007669"/>
    <property type="project" value="InterPro"/>
</dbReference>
<dbReference type="RefSeq" id="WP_134439204.1">
    <property type="nucleotide sequence ID" value="NZ_CP065957.1"/>
</dbReference>
<sequence>MENQNNILLLEQAIEPNFKKSFWALISRWHSENGFRYPWREAPTPYSILVSELMLQQTQAETVIPYFLAWMERFPNWRSLAEAPEKEVLRAWEGLGYYSRARNLHKIAQWVYFEKKGELPSEPKELLKLPGIGPYTANAVASLAFGRKVPALDGNVIRVIARLMAIDQPVHRRETIRKIFTLATSLMPEDIEASYYNSALMDFGRAICRPKHPKCKLCVLKEICKAKQPGLLAIRPKVTIEEKEEKIAIIREKNRFWMQQESFGKKRYCGLWVFPLFDPEFMEQKAMLFSLRYSFTRYRIFLEAYEASWNKRGLKTQPLKGEWVEEKNVLSLPLPAPHRKIWLQLVAKKPSDRQ</sequence>
<comment type="similarity">
    <text evidence="4">Belongs to the Nth/MutY family.</text>
</comment>
<dbReference type="InterPro" id="IPR044298">
    <property type="entry name" value="MIG/MutY"/>
</dbReference>
<name>A0A4Y8PH20_9BACT</name>
<keyword evidence="13" id="KW-0234">DNA repair</keyword>
<keyword evidence="11" id="KW-0408">Iron</keyword>
<dbReference type="SMART" id="SM00478">
    <property type="entry name" value="ENDO3c"/>
    <property type="match status" value="1"/>
</dbReference>
<dbReference type="Gene3D" id="1.10.1670.10">
    <property type="entry name" value="Helix-hairpin-Helix base-excision DNA repair enzymes (C-terminal)"/>
    <property type="match status" value="1"/>
</dbReference>
<dbReference type="SUPFAM" id="SSF55811">
    <property type="entry name" value="Nudix"/>
    <property type="match status" value="1"/>
</dbReference>
<dbReference type="GO" id="GO:0000701">
    <property type="term" value="F:purine-specific mismatch base pair DNA N-glycosylase activity"/>
    <property type="evidence" value="ECO:0007669"/>
    <property type="project" value="UniProtKB-EC"/>
</dbReference>
<evidence type="ECO:0000256" key="11">
    <source>
        <dbReference type="ARBA" id="ARBA00023004"/>
    </source>
</evidence>
<dbReference type="OrthoDB" id="9802365at2"/>
<evidence type="ECO:0000256" key="14">
    <source>
        <dbReference type="ARBA" id="ARBA00023295"/>
    </source>
</evidence>
<dbReference type="GO" id="GO:0006298">
    <property type="term" value="P:mismatch repair"/>
    <property type="evidence" value="ECO:0007669"/>
    <property type="project" value="TreeGrafter"/>
</dbReference>
<accession>A0A4Y8PH20</accession>
<keyword evidence="17" id="KW-1185">Reference proteome</keyword>
<evidence type="ECO:0000256" key="7">
    <source>
        <dbReference type="ARBA" id="ARBA00022485"/>
    </source>
</evidence>
<dbReference type="InterPro" id="IPR011257">
    <property type="entry name" value="DNA_glycosylase"/>
</dbReference>